<keyword evidence="1" id="KW-0479">Metal-binding</keyword>
<evidence type="ECO:0000313" key="7">
    <source>
        <dbReference type="WBParaSite" id="maker-uti_cns_0045383-snap-gene-3.42-mRNA-1"/>
    </source>
</evidence>
<evidence type="ECO:0000256" key="1">
    <source>
        <dbReference type="ARBA" id="ARBA00022723"/>
    </source>
</evidence>
<evidence type="ECO:0000259" key="5">
    <source>
        <dbReference type="Pfam" id="PF04500"/>
    </source>
</evidence>
<feature type="compositionally biased region" description="Acidic residues" evidence="4">
    <location>
        <begin position="96"/>
        <end position="108"/>
    </location>
</feature>
<feature type="region of interest" description="Disordered" evidence="4">
    <location>
        <begin position="1"/>
        <end position="147"/>
    </location>
</feature>
<dbReference type="PANTHER" id="PTHR20956:SF12">
    <property type="entry name" value="FLYWCH-TYPE DOMAIN-CONTAINING PROTEIN"/>
    <property type="match status" value="1"/>
</dbReference>
<dbReference type="InterPro" id="IPR007588">
    <property type="entry name" value="Znf_FLYWCH"/>
</dbReference>
<organism evidence="6 7">
    <name type="scientific">Macrostomum lignano</name>
    <dbReference type="NCBI Taxonomy" id="282301"/>
    <lineage>
        <taxon>Eukaryota</taxon>
        <taxon>Metazoa</taxon>
        <taxon>Spiralia</taxon>
        <taxon>Lophotrochozoa</taxon>
        <taxon>Platyhelminthes</taxon>
        <taxon>Rhabditophora</taxon>
        <taxon>Macrostomorpha</taxon>
        <taxon>Macrostomida</taxon>
        <taxon>Macrostomidae</taxon>
        <taxon>Macrostomum</taxon>
    </lineage>
</organism>
<evidence type="ECO:0000313" key="6">
    <source>
        <dbReference type="Proteomes" id="UP000095280"/>
    </source>
</evidence>
<feature type="compositionally biased region" description="Acidic residues" evidence="4">
    <location>
        <begin position="39"/>
        <end position="51"/>
    </location>
</feature>
<evidence type="ECO:0000256" key="4">
    <source>
        <dbReference type="SAM" id="MobiDB-lite"/>
    </source>
</evidence>
<dbReference type="Pfam" id="PF04500">
    <property type="entry name" value="FLYWCH"/>
    <property type="match status" value="1"/>
</dbReference>
<feature type="compositionally biased region" description="Basic and acidic residues" evidence="4">
    <location>
        <begin position="132"/>
        <end position="147"/>
    </location>
</feature>
<protein>
    <submittedName>
        <fullName evidence="7">FLYWCH-type domain-containing protein</fullName>
    </submittedName>
</protein>
<feature type="compositionally biased region" description="Acidic residues" evidence="4">
    <location>
        <begin position="20"/>
        <end position="32"/>
    </location>
</feature>
<evidence type="ECO:0000256" key="3">
    <source>
        <dbReference type="ARBA" id="ARBA00022833"/>
    </source>
</evidence>
<feature type="domain" description="FLYWCH-type" evidence="5">
    <location>
        <begin position="169"/>
        <end position="225"/>
    </location>
</feature>
<sequence>LAGNEAAADEESEQVATASESEDEAAADEESEQVATASESEDEAAADEESEQVATASESEDEAAADEESEQVATASESEDEAAADEESEQVATASESEDEAAADEESEQVATASESEDEAAADEEVVADDGGMIHDLYESVSDPEPRPIVERGQELETFEVMQDGGSRGNVLVISSNGYSYGLHRRRGAREYYRCTQRSRHTPCCATLIRSAGEEFKHGKSGHSHAPTLGASATRKIYRDVKVAASTDVFKSAAQLTDDRLLRELTSSTAANLPNPTNLIRAANRFRERGRPEEPKDLNFQLQLEALPNGFLRSDVQSFVLDFEHSVWKAIRRVFPNASVRGCNFHWTQAVWRKVQNIGLQQSYQEDEGTQKFVRKIMALPYLPADTIVAAFDELRTENAVEADERLVELCNYVSGTWLTEGHQWTPGDISVFGQPIRTNNDLEGWHYRLNRKAGRRNLHFYLLVCFLVNSGRRIELFSPVCSDIGQSSILATERYDSFFEPVVGCVSHLT</sequence>
<dbReference type="WBParaSite" id="maker-uti_cns_0045383-snap-gene-3.42-mRNA-1">
    <property type="protein sequence ID" value="maker-uti_cns_0045383-snap-gene-3.42-mRNA-1"/>
    <property type="gene ID" value="maker-uti_cns_0045383-snap-gene-3.42"/>
</dbReference>
<dbReference type="AlphaFoldDB" id="A0A1I8J146"/>
<accession>A0A1I8J146</accession>
<dbReference type="Gene3D" id="2.20.25.240">
    <property type="match status" value="1"/>
</dbReference>
<keyword evidence="6" id="KW-1185">Reference proteome</keyword>
<name>A0A1I8J146_9PLAT</name>
<proteinExistence type="predicted"/>
<evidence type="ECO:0000256" key="2">
    <source>
        <dbReference type="ARBA" id="ARBA00022771"/>
    </source>
</evidence>
<feature type="compositionally biased region" description="Acidic residues" evidence="4">
    <location>
        <begin position="77"/>
        <end position="89"/>
    </location>
</feature>
<reference evidence="7" key="1">
    <citation type="submission" date="2016-11" db="UniProtKB">
        <authorList>
            <consortium name="WormBaseParasite"/>
        </authorList>
    </citation>
    <scope>IDENTIFICATION</scope>
</reference>
<dbReference type="Proteomes" id="UP000095280">
    <property type="component" value="Unplaced"/>
</dbReference>
<keyword evidence="2" id="KW-0863">Zinc-finger</keyword>
<feature type="compositionally biased region" description="Acidic residues" evidence="4">
    <location>
        <begin position="115"/>
        <end position="128"/>
    </location>
</feature>
<dbReference type="GO" id="GO:0008270">
    <property type="term" value="F:zinc ion binding"/>
    <property type="evidence" value="ECO:0007669"/>
    <property type="project" value="UniProtKB-KW"/>
</dbReference>
<dbReference type="PANTHER" id="PTHR20956">
    <property type="entry name" value="HEH2P"/>
    <property type="match status" value="1"/>
</dbReference>
<feature type="compositionally biased region" description="Acidic residues" evidence="4">
    <location>
        <begin position="58"/>
        <end position="70"/>
    </location>
</feature>
<keyword evidence="3" id="KW-0862">Zinc</keyword>